<name>A0AAD3NUE8_CRYJA</name>
<evidence type="ECO:0000256" key="3">
    <source>
        <dbReference type="ARBA" id="ARBA00023054"/>
    </source>
</evidence>
<comment type="caution">
    <text evidence="5">The sequence shown here is derived from an EMBL/GenBank/DDBJ whole genome shotgun (WGS) entry which is preliminary data.</text>
</comment>
<dbReference type="SUPFAM" id="SSF52540">
    <property type="entry name" value="P-loop containing nucleoside triphosphate hydrolases"/>
    <property type="match status" value="1"/>
</dbReference>
<dbReference type="GO" id="GO:0003697">
    <property type="term" value="F:single-stranded DNA binding"/>
    <property type="evidence" value="ECO:0007669"/>
    <property type="project" value="TreeGrafter"/>
</dbReference>
<dbReference type="EMBL" id="BSEH01000700">
    <property type="protein sequence ID" value="GLJ59113.1"/>
    <property type="molecule type" value="Genomic_DNA"/>
</dbReference>
<dbReference type="GO" id="GO:0030915">
    <property type="term" value="C:Smc5-Smc6 complex"/>
    <property type="evidence" value="ECO:0007669"/>
    <property type="project" value="TreeGrafter"/>
</dbReference>
<reference evidence="5" key="1">
    <citation type="submission" date="2022-12" db="EMBL/GenBank/DDBJ databases">
        <title>Chromosome-Level Genome Assembly of Japanese Cedar (Cryptomeriajaponica D. Don).</title>
        <authorList>
            <person name="Fujino T."/>
            <person name="Yamaguchi K."/>
            <person name="Yokoyama T."/>
            <person name="Hamanaka T."/>
            <person name="Harazono Y."/>
            <person name="Kamada H."/>
            <person name="Kobayashi W."/>
            <person name="Ujino-Ihara T."/>
            <person name="Uchiyama K."/>
            <person name="Matsumoto A."/>
            <person name="Izuno A."/>
            <person name="Tsumura Y."/>
            <person name="Toyoda A."/>
            <person name="Shigenobu S."/>
            <person name="Moriguchi Y."/>
            <person name="Ueno S."/>
            <person name="Kasahara M."/>
        </authorList>
    </citation>
    <scope>NUCLEOTIDE SEQUENCE</scope>
</reference>
<dbReference type="Gene3D" id="3.40.50.300">
    <property type="entry name" value="P-loop containing nucleotide triphosphate hydrolases"/>
    <property type="match status" value="1"/>
</dbReference>
<dbReference type="PANTHER" id="PTHR45916">
    <property type="entry name" value="STRUCTURAL MAINTENANCE OF CHROMOSOMES PROTEIN 5"/>
    <property type="match status" value="1"/>
</dbReference>
<gene>
    <name evidence="5" type="ORF">SUGI_1493100</name>
</gene>
<dbReference type="InterPro" id="IPR027417">
    <property type="entry name" value="P-loop_NTPase"/>
</dbReference>
<dbReference type="InterPro" id="IPR038729">
    <property type="entry name" value="Rad50/SbcC_AAA"/>
</dbReference>
<evidence type="ECO:0000256" key="1">
    <source>
        <dbReference type="ARBA" id="ARBA00010171"/>
    </source>
</evidence>
<dbReference type="Proteomes" id="UP001234787">
    <property type="component" value="Unassembled WGS sequence"/>
</dbReference>
<dbReference type="Pfam" id="PF13476">
    <property type="entry name" value="AAA_23"/>
    <property type="match status" value="1"/>
</dbReference>
<comment type="similarity">
    <text evidence="1">Belongs to the SMC family. SMC5 subfamily.</text>
</comment>
<dbReference type="GO" id="GO:0000724">
    <property type="term" value="P:double-strand break repair via homologous recombination"/>
    <property type="evidence" value="ECO:0007669"/>
    <property type="project" value="TreeGrafter"/>
</dbReference>
<keyword evidence="3" id="KW-0175">Coiled coil</keyword>
<dbReference type="GO" id="GO:0016887">
    <property type="term" value="F:ATP hydrolysis activity"/>
    <property type="evidence" value="ECO:0007669"/>
    <property type="project" value="InterPro"/>
</dbReference>
<evidence type="ECO:0000259" key="4">
    <source>
        <dbReference type="Pfam" id="PF13476"/>
    </source>
</evidence>
<evidence type="ECO:0000256" key="2">
    <source>
        <dbReference type="ARBA" id="ARBA00018687"/>
    </source>
</evidence>
<feature type="domain" description="Rad50/SbcC-type AAA" evidence="4">
    <location>
        <begin position="15"/>
        <end position="108"/>
    </location>
</feature>
<protein>
    <recommendedName>
        <fullName evidence="2">Structural maintenance of chromosomes protein 5</fullName>
    </recommendedName>
</protein>
<proteinExistence type="inferred from homology"/>
<evidence type="ECO:0000313" key="6">
    <source>
        <dbReference type="Proteomes" id="UP001234787"/>
    </source>
</evidence>
<dbReference type="AlphaFoldDB" id="A0AAD3NUE8"/>
<accession>A0AAD3NUE8</accession>
<evidence type="ECO:0000313" key="5">
    <source>
        <dbReference type="EMBL" id="GLJ59113.1"/>
    </source>
</evidence>
<dbReference type="PANTHER" id="PTHR45916:SF1">
    <property type="entry name" value="STRUCTURAL MAINTENANCE OF CHROMOSOMES PROTEIN 5"/>
    <property type="match status" value="1"/>
</dbReference>
<organism evidence="5 6">
    <name type="scientific">Cryptomeria japonica</name>
    <name type="common">Japanese cedar</name>
    <name type="synonym">Cupressus japonica</name>
    <dbReference type="NCBI Taxonomy" id="3369"/>
    <lineage>
        <taxon>Eukaryota</taxon>
        <taxon>Viridiplantae</taxon>
        <taxon>Streptophyta</taxon>
        <taxon>Embryophyta</taxon>
        <taxon>Tracheophyta</taxon>
        <taxon>Spermatophyta</taxon>
        <taxon>Pinopsida</taxon>
        <taxon>Pinidae</taxon>
        <taxon>Conifers II</taxon>
        <taxon>Cupressales</taxon>
        <taxon>Cupressaceae</taxon>
        <taxon>Cryptomeria</taxon>
    </lineage>
</organism>
<sequence length="121" mass="13568">MPEDVNFQQVGAIVRIQIRNFMTYSETEIRPGPNLNMILGPNGTGKSAVVCCIIVGLAGEVTLTGRGTSPADFVKKDTDWATTHIELYNNKGQNYTVERKITITNRSKFKIEHKSEWPNQQ</sequence>
<dbReference type="GO" id="GO:0005634">
    <property type="term" value="C:nucleus"/>
    <property type="evidence" value="ECO:0007669"/>
    <property type="project" value="TreeGrafter"/>
</dbReference>
<keyword evidence="6" id="KW-1185">Reference proteome</keyword>